<organism evidence="2 3">
    <name type="scientific">Cichlidogyrus casuarinus</name>
    <dbReference type="NCBI Taxonomy" id="1844966"/>
    <lineage>
        <taxon>Eukaryota</taxon>
        <taxon>Metazoa</taxon>
        <taxon>Spiralia</taxon>
        <taxon>Lophotrochozoa</taxon>
        <taxon>Platyhelminthes</taxon>
        <taxon>Monogenea</taxon>
        <taxon>Monopisthocotylea</taxon>
        <taxon>Dactylogyridea</taxon>
        <taxon>Ancyrocephalidae</taxon>
        <taxon>Cichlidogyrus</taxon>
    </lineage>
</organism>
<name>A0ABD2PT26_9PLAT</name>
<sequence length="186" mass="21046">MFCFVVDRHLLSRHEIDFDALAQLELCAHKLESHLQEARAESTKLRLMLYTLDQHYRKQQETTTDCEKGEELQSTRDSTISPDMMDGAATRPPVDLSEELKLLIQSNKEDRDSNHAAFQNQTVMLPSQSSMLTSNFFGLPHQTFAQILGTKTPTTNAMHKGISTFPTAYFVHTHTNTLAALHAIVE</sequence>
<feature type="region of interest" description="Disordered" evidence="1">
    <location>
        <begin position="59"/>
        <end position="86"/>
    </location>
</feature>
<dbReference type="EMBL" id="JBJKFK010002784">
    <property type="protein sequence ID" value="KAL3310628.1"/>
    <property type="molecule type" value="Genomic_DNA"/>
</dbReference>
<reference evidence="2 3" key="1">
    <citation type="submission" date="2024-11" db="EMBL/GenBank/DDBJ databases">
        <title>Adaptive evolution of stress response genes in parasites aligns with host niche diversity.</title>
        <authorList>
            <person name="Hahn C."/>
            <person name="Resl P."/>
        </authorList>
    </citation>
    <scope>NUCLEOTIDE SEQUENCE [LARGE SCALE GENOMIC DNA]</scope>
    <source>
        <strain evidence="2">EGGRZ-B1_66</strain>
        <tissue evidence="2">Body</tissue>
    </source>
</reference>
<gene>
    <name evidence="2" type="ORF">Ciccas_010803</name>
</gene>
<evidence type="ECO:0000313" key="3">
    <source>
        <dbReference type="Proteomes" id="UP001626550"/>
    </source>
</evidence>
<accession>A0ABD2PT26</accession>
<evidence type="ECO:0000256" key="1">
    <source>
        <dbReference type="SAM" id="MobiDB-lite"/>
    </source>
</evidence>
<comment type="caution">
    <text evidence="2">The sequence shown here is derived from an EMBL/GenBank/DDBJ whole genome shotgun (WGS) entry which is preliminary data.</text>
</comment>
<dbReference type="Proteomes" id="UP001626550">
    <property type="component" value="Unassembled WGS sequence"/>
</dbReference>
<dbReference type="AlphaFoldDB" id="A0ABD2PT26"/>
<proteinExistence type="predicted"/>
<keyword evidence="3" id="KW-1185">Reference proteome</keyword>
<protein>
    <submittedName>
        <fullName evidence="2">Uncharacterized protein</fullName>
    </submittedName>
</protein>
<evidence type="ECO:0000313" key="2">
    <source>
        <dbReference type="EMBL" id="KAL3310628.1"/>
    </source>
</evidence>
<feature type="compositionally biased region" description="Basic and acidic residues" evidence="1">
    <location>
        <begin position="59"/>
        <end position="74"/>
    </location>
</feature>